<dbReference type="Pfam" id="PF00497">
    <property type="entry name" value="SBP_bac_3"/>
    <property type="match status" value="1"/>
</dbReference>
<dbReference type="CDD" id="cd06261">
    <property type="entry name" value="TM_PBP2"/>
    <property type="match status" value="1"/>
</dbReference>
<feature type="transmembrane region" description="Helical" evidence="9">
    <location>
        <begin position="342"/>
        <end position="365"/>
    </location>
</feature>
<gene>
    <name evidence="11" type="primary">glnP</name>
    <name evidence="11" type="ORF">HMPREF0514_11030</name>
</gene>
<keyword evidence="8 9" id="KW-0472">Membrane</keyword>
<dbReference type="PRINTS" id="PR00173">
    <property type="entry name" value="EDTRNSPORT"/>
</dbReference>
<dbReference type="NCBIfam" id="TIGR01726">
    <property type="entry name" value="HEQRo_perm_3TM"/>
    <property type="match status" value="1"/>
</dbReference>
<evidence type="ECO:0000256" key="8">
    <source>
        <dbReference type="ARBA" id="ARBA00023136"/>
    </source>
</evidence>
<comment type="similarity">
    <text evidence="2">Belongs to the binding-protein-dependent transport system permease family. HisMQ subfamily.</text>
</comment>
<keyword evidence="7 9" id="KW-1133">Transmembrane helix</keyword>
<dbReference type="PROSITE" id="PS50928">
    <property type="entry name" value="ABC_TM1"/>
    <property type="match status" value="1"/>
</dbReference>
<evidence type="ECO:0000256" key="3">
    <source>
        <dbReference type="ARBA" id="ARBA00022448"/>
    </source>
</evidence>
<dbReference type="SMART" id="SM00062">
    <property type="entry name" value="PBPb"/>
    <property type="match status" value="1"/>
</dbReference>
<evidence type="ECO:0000256" key="4">
    <source>
        <dbReference type="ARBA" id="ARBA00022475"/>
    </source>
</evidence>
<dbReference type="InterPro" id="IPR010065">
    <property type="entry name" value="AA_ABC_transptr_permease_3TM"/>
</dbReference>
<dbReference type="GO" id="GO:0006865">
    <property type="term" value="P:amino acid transport"/>
    <property type="evidence" value="ECO:0007669"/>
    <property type="project" value="UniProtKB-KW"/>
</dbReference>
<name>A0AA87A6L7_9LACO</name>
<evidence type="ECO:0000259" key="10">
    <source>
        <dbReference type="PROSITE" id="PS50928"/>
    </source>
</evidence>
<feature type="transmembrane region" description="Helical" evidence="9">
    <location>
        <begin position="50"/>
        <end position="70"/>
    </location>
</feature>
<comment type="caution">
    <text evidence="11">The sequence shown here is derived from an EMBL/GenBank/DDBJ whole genome shotgun (WGS) entry which is preliminary data.</text>
</comment>
<feature type="domain" description="ABC transmembrane type-1" evidence="10">
    <location>
        <begin position="342"/>
        <end position="530"/>
    </location>
</feature>
<feature type="transmembrane region" description="Helical" evidence="9">
    <location>
        <begin position="509"/>
        <end position="530"/>
    </location>
</feature>
<protein>
    <submittedName>
        <fullName evidence="11">ABC transporter, permease protein</fullName>
    </submittedName>
</protein>
<evidence type="ECO:0000313" key="11">
    <source>
        <dbReference type="EMBL" id="EFJ70586.1"/>
    </source>
</evidence>
<dbReference type="InterPro" id="IPR000515">
    <property type="entry name" value="MetI-like"/>
</dbReference>
<evidence type="ECO:0000256" key="2">
    <source>
        <dbReference type="ARBA" id="ARBA00010072"/>
    </source>
</evidence>
<evidence type="ECO:0000256" key="7">
    <source>
        <dbReference type="ARBA" id="ARBA00022989"/>
    </source>
</evidence>
<sequence length="544" mass="60346">MSKSSSILFKRIIFTCLHCVSFAIINKSLKFQFLIFNSNNIEGMSVMKKTKLFSFFFAFLLFFSLGATFIQPAQAASEKKVAEGSVLKKIKKSGELVVGTSADYPPLEFTASENGKTKYVGVDIELAKDIAKDLNVKLVIKNMSFDSLLVALETGKVDMVISAMTPTPERKQSVAFSKIYYKPSGEYFLVNKKDKDKYTSIQSLKGQTIGAQTGSNQYNLVKSQMKDSKLKGLGKINNLVLALQSGKVSAVVVEELIAKAYAENNNSLAAVRSNLKETQSGNAVAIAKGQDELVAQVNKTIDHVQKKDLINKQYLPAAAKYMKTEKKSNTFAKYIPYFFKGIWYTIVITVFSVIIGIVLGIILALMRLSKNPILHWLAVCYIEFIRGTPQMVQILFVYFGIGYLISNLSALVAGIIAIGLNSGAYVAEDIRSGIDSLPKGQMEAARSLGLSRQKAFRYVIIPQAIKNIWPALGNEFITLLKDSSLVSVIGVAELMYQTQLVQTSTYKGVLPLFIAMIIYFVMTFSLTRLLNHFEKRMKRNDSND</sequence>
<evidence type="ECO:0000256" key="5">
    <source>
        <dbReference type="ARBA" id="ARBA00022692"/>
    </source>
</evidence>
<reference evidence="11 12" key="1">
    <citation type="submission" date="2010-06" db="EMBL/GenBank/DDBJ databases">
        <authorList>
            <person name="Muzny D."/>
            <person name="Qin X."/>
            <person name="Buhay C."/>
            <person name="Dugan-Rocha S."/>
            <person name="Ding Y."/>
            <person name="Chen G."/>
            <person name="Hawes A."/>
            <person name="Holder M."/>
            <person name="Jhangiani S."/>
            <person name="Johnson A."/>
            <person name="Khan Z."/>
            <person name="Li Z."/>
            <person name="Liu W."/>
            <person name="Liu X."/>
            <person name="Perez L."/>
            <person name="Shen H."/>
            <person name="Wang Q."/>
            <person name="Watt J."/>
            <person name="Xi L."/>
            <person name="Xin Y."/>
            <person name="Zhou J."/>
            <person name="Deng J."/>
            <person name="Jiang H."/>
            <person name="Liu Y."/>
            <person name="Qu J."/>
            <person name="Song X.-Z."/>
            <person name="Zhang L."/>
            <person name="Villasana D."/>
            <person name="Johnson A."/>
            <person name="Liu J."/>
            <person name="Liyanage D."/>
            <person name="Lorensuhewa L."/>
            <person name="Robinson T."/>
            <person name="Song A."/>
            <person name="Song B.-B."/>
            <person name="Dinh H."/>
            <person name="Thornton R."/>
            <person name="Coyle M."/>
            <person name="Francisco L."/>
            <person name="Jackson L."/>
            <person name="Javaid M."/>
            <person name="Korchina V."/>
            <person name="Kovar C."/>
            <person name="Mata R."/>
            <person name="Mathew T."/>
            <person name="Ngo R."/>
            <person name="Nguyen L."/>
            <person name="Nguyen N."/>
            <person name="Okwuonu G."/>
            <person name="Ongeri F."/>
            <person name="Pham C."/>
            <person name="Simmons D."/>
            <person name="Wilczek-Boney K."/>
            <person name="Hale W."/>
            <person name="Jakkamsetti A."/>
            <person name="Pham P."/>
            <person name="Ruth R."/>
            <person name="San Lucas F."/>
            <person name="Warren J."/>
            <person name="Zhang J."/>
            <person name="Zhao Z."/>
            <person name="Zhou C."/>
            <person name="Zhu D."/>
            <person name="Lee S."/>
            <person name="Bess C."/>
            <person name="Blankenburg K."/>
            <person name="Forbes L."/>
            <person name="Fu Q."/>
            <person name="Gubbala S."/>
            <person name="Hirani K."/>
            <person name="Jayaseelan J.C."/>
            <person name="Lara F."/>
            <person name="Munidasa M."/>
            <person name="Palculict T."/>
            <person name="Patil S."/>
            <person name="Pu L.-L."/>
            <person name="Saada N."/>
            <person name="Tang L."/>
            <person name="Weissenberger G."/>
            <person name="Zhu Y."/>
            <person name="Hemphill L."/>
            <person name="Shang Y."/>
            <person name="Youmans B."/>
            <person name="Ayvaz T."/>
            <person name="Ross M."/>
            <person name="Santibanez J."/>
            <person name="Aqrawi P."/>
            <person name="Gross S."/>
            <person name="Joshi V."/>
            <person name="Fowler G."/>
            <person name="Nazareth L."/>
            <person name="Reid J."/>
            <person name="Worley K."/>
            <person name="Petrosino J."/>
            <person name="Highlander S."/>
            <person name="Gibbs R."/>
        </authorList>
    </citation>
    <scope>NUCLEOTIDE SEQUENCE [LARGE SCALE GENOMIC DNA]</scope>
    <source>
        <strain evidence="11 12">JV-V03</strain>
    </source>
</reference>
<accession>A0AA87A6L7</accession>
<dbReference type="InterPro" id="IPR035906">
    <property type="entry name" value="MetI-like_sf"/>
</dbReference>
<dbReference type="EMBL" id="ACGO02000001">
    <property type="protein sequence ID" value="EFJ70586.1"/>
    <property type="molecule type" value="Genomic_DNA"/>
</dbReference>
<evidence type="ECO:0000313" key="12">
    <source>
        <dbReference type="Proteomes" id="UP000003672"/>
    </source>
</evidence>
<dbReference type="Proteomes" id="UP000003672">
    <property type="component" value="Unassembled WGS sequence"/>
</dbReference>
<proteinExistence type="inferred from homology"/>
<dbReference type="SUPFAM" id="SSF53850">
    <property type="entry name" value="Periplasmic binding protein-like II"/>
    <property type="match status" value="1"/>
</dbReference>
<dbReference type="PANTHER" id="PTHR30614:SF20">
    <property type="entry name" value="GLUTAMINE TRANSPORT SYSTEM PERMEASE PROTEIN GLNP"/>
    <property type="match status" value="1"/>
</dbReference>
<keyword evidence="5 9" id="KW-0812">Transmembrane</keyword>
<dbReference type="PANTHER" id="PTHR30614">
    <property type="entry name" value="MEMBRANE COMPONENT OF AMINO ACID ABC TRANSPORTER"/>
    <property type="match status" value="1"/>
</dbReference>
<organism evidence="11 12">
    <name type="scientific">Lactobacillus paragasseri JV-V03</name>
    <dbReference type="NCBI Taxonomy" id="525326"/>
    <lineage>
        <taxon>Bacteria</taxon>
        <taxon>Bacillati</taxon>
        <taxon>Bacillota</taxon>
        <taxon>Bacilli</taxon>
        <taxon>Lactobacillales</taxon>
        <taxon>Lactobacillaceae</taxon>
        <taxon>Lactobacillus</taxon>
    </lineage>
</organism>
<keyword evidence="6" id="KW-0029">Amino-acid transport</keyword>
<dbReference type="InterPro" id="IPR043429">
    <property type="entry name" value="ArtM/GltK/GlnP/TcyL/YhdX-like"/>
</dbReference>
<dbReference type="InterPro" id="IPR001638">
    <property type="entry name" value="Solute-binding_3/MltF_N"/>
</dbReference>
<dbReference type="GO" id="GO:0043190">
    <property type="term" value="C:ATP-binding cassette (ABC) transporter complex"/>
    <property type="evidence" value="ECO:0007669"/>
    <property type="project" value="InterPro"/>
</dbReference>
<evidence type="ECO:0000256" key="9">
    <source>
        <dbReference type="RuleBase" id="RU363032"/>
    </source>
</evidence>
<feature type="transmembrane region" description="Helical" evidence="9">
    <location>
        <begin position="395"/>
        <end position="420"/>
    </location>
</feature>
<dbReference type="Gene3D" id="3.40.190.10">
    <property type="entry name" value="Periplasmic binding protein-like II"/>
    <property type="match status" value="2"/>
</dbReference>
<keyword evidence="4" id="KW-1003">Cell membrane</keyword>
<dbReference type="FunFam" id="1.10.3720.10:FF:000033">
    <property type="entry name" value="Polar amino acid ABC transporter permease"/>
    <property type="match status" value="1"/>
</dbReference>
<dbReference type="Pfam" id="PF00528">
    <property type="entry name" value="BPD_transp_1"/>
    <property type="match status" value="1"/>
</dbReference>
<dbReference type="SUPFAM" id="SSF161098">
    <property type="entry name" value="MetI-like"/>
    <property type="match status" value="1"/>
</dbReference>
<dbReference type="AlphaFoldDB" id="A0AA87A6L7"/>
<evidence type="ECO:0000256" key="1">
    <source>
        <dbReference type="ARBA" id="ARBA00004651"/>
    </source>
</evidence>
<keyword evidence="3 9" id="KW-0813">Transport</keyword>
<comment type="subcellular location">
    <subcellularLocation>
        <location evidence="1 9">Cell membrane</location>
        <topology evidence="1 9">Multi-pass membrane protein</topology>
    </subcellularLocation>
</comment>
<dbReference type="GO" id="GO:0022857">
    <property type="term" value="F:transmembrane transporter activity"/>
    <property type="evidence" value="ECO:0007669"/>
    <property type="project" value="InterPro"/>
</dbReference>
<dbReference type="Gene3D" id="1.10.3720.10">
    <property type="entry name" value="MetI-like"/>
    <property type="match status" value="1"/>
</dbReference>
<evidence type="ECO:0000256" key="6">
    <source>
        <dbReference type="ARBA" id="ARBA00022970"/>
    </source>
</evidence>